<protein>
    <recommendedName>
        <fullName evidence="12">DDE Tnp4 domain-containing protein</fullName>
    </recommendedName>
</protein>
<evidence type="ECO:0000313" key="11">
    <source>
        <dbReference type="Proteomes" id="UP001153954"/>
    </source>
</evidence>
<evidence type="ECO:0000256" key="6">
    <source>
        <dbReference type="ARBA" id="ARBA00022801"/>
    </source>
</evidence>
<evidence type="ECO:0000256" key="4">
    <source>
        <dbReference type="ARBA" id="ARBA00022722"/>
    </source>
</evidence>
<comment type="caution">
    <text evidence="10">The sequence shown here is derived from an EMBL/GenBank/DDBJ whole genome shotgun (WGS) entry which is preliminary data.</text>
</comment>
<keyword evidence="5" id="KW-0479">Metal-binding</keyword>
<dbReference type="EMBL" id="CAKOGL010000006">
    <property type="protein sequence ID" value="CAH2087345.1"/>
    <property type="molecule type" value="Genomic_DNA"/>
</dbReference>
<feature type="domain" description="DUF8040" evidence="9">
    <location>
        <begin position="34"/>
        <end position="120"/>
    </location>
</feature>
<dbReference type="Pfam" id="PF13359">
    <property type="entry name" value="DDE_Tnp_4"/>
    <property type="match status" value="1"/>
</dbReference>
<dbReference type="InterPro" id="IPR027806">
    <property type="entry name" value="HARBI1_dom"/>
</dbReference>
<gene>
    <name evidence="10" type="ORF">EEDITHA_LOCUS3618</name>
</gene>
<dbReference type="PANTHER" id="PTHR22930">
    <property type="match status" value="1"/>
</dbReference>
<evidence type="ECO:0000256" key="5">
    <source>
        <dbReference type="ARBA" id="ARBA00022723"/>
    </source>
</evidence>
<dbReference type="GO" id="GO:0005634">
    <property type="term" value="C:nucleus"/>
    <property type="evidence" value="ECO:0007669"/>
    <property type="project" value="UniProtKB-SubCell"/>
</dbReference>
<dbReference type="Pfam" id="PF26138">
    <property type="entry name" value="DUF8040"/>
    <property type="match status" value="1"/>
</dbReference>
<evidence type="ECO:0000256" key="3">
    <source>
        <dbReference type="ARBA" id="ARBA00006958"/>
    </source>
</evidence>
<dbReference type="AlphaFoldDB" id="A0AAU9TP73"/>
<comment type="similarity">
    <text evidence="3">Belongs to the HARBI1 family.</text>
</comment>
<sequence>MYRKWQKERRVRKLWVHPMLSAREQFGEFHTLYEDLRKDEAKFCDYFRMNYKTFDKLLDLFKNKLQHTNTNMRASISAKERLVVTLRYLATGTSLADLEYRFRMGKSTLSVIIREVCSLIWSELYPKYMKMPCINDWLEIANKFEVSANFPHCVGAVDGKHIRVIKPNKSGSMFLNYKHYFSIVLMAVADSDYNFIYISVGAYGKDCDSGVFKDRAFWHNMINNTLNLPGPTSLPNTNIALPYVFVGDEAFALHQNLLRPYNSQMLDAEKSVFNYRLTRARRYVECTFGILANKWRIFHRPLNVSLDLAVDVVKACCLLQNFIHKEEGVKGVQESLSGCELEEFLPFDSTEMVPTTANEIREKYKEYFNSEYGSVPWQNNYC</sequence>
<feature type="domain" description="DDE Tnp4" evidence="8">
    <location>
        <begin position="157"/>
        <end position="321"/>
    </location>
</feature>
<dbReference type="GO" id="GO:0016787">
    <property type="term" value="F:hydrolase activity"/>
    <property type="evidence" value="ECO:0007669"/>
    <property type="project" value="UniProtKB-KW"/>
</dbReference>
<evidence type="ECO:0000259" key="9">
    <source>
        <dbReference type="Pfam" id="PF26138"/>
    </source>
</evidence>
<accession>A0AAU9TP73</accession>
<dbReference type="GO" id="GO:0046872">
    <property type="term" value="F:metal ion binding"/>
    <property type="evidence" value="ECO:0007669"/>
    <property type="project" value="UniProtKB-KW"/>
</dbReference>
<evidence type="ECO:0000256" key="1">
    <source>
        <dbReference type="ARBA" id="ARBA00001968"/>
    </source>
</evidence>
<dbReference type="InterPro" id="IPR058353">
    <property type="entry name" value="DUF8040"/>
</dbReference>
<keyword evidence="11" id="KW-1185">Reference proteome</keyword>
<keyword evidence="7" id="KW-0539">Nucleus</keyword>
<dbReference type="InterPro" id="IPR045249">
    <property type="entry name" value="HARBI1-like"/>
</dbReference>
<dbReference type="Proteomes" id="UP001153954">
    <property type="component" value="Unassembled WGS sequence"/>
</dbReference>
<evidence type="ECO:0000313" key="10">
    <source>
        <dbReference type="EMBL" id="CAH2087345.1"/>
    </source>
</evidence>
<evidence type="ECO:0008006" key="12">
    <source>
        <dbReference type="Google" id="ProtNLM"/>
    </source>
</evidence>
<evidence type="ECO:0000259" key="8">
    <source>
        <dbReference type="Pfam" id="PF13359"/>
    </source>
</evidence>
<reference evidence="10" key="1">
    <citation type="submission" date="2022-03" db="EMBL/GenBank/DDBJ databases">
        <authorList>
            <person name="Tunstrom K."/>
        </authorList>
    </citation>
    <scope>NUCLEOTIDE SEQUENCE</scope>
</reference>
<comment type="cofactor">
    <cofactor evidence="1">
        <name>a divalent metal cation</name>
        <dbReference type="ChEBI" id="CHEBI:60240"/>
    </cofactor>
</comment>
<keyword evidence="4" id="KW-0540">Nuclease</keyword>
<comment type="subcellular location">
    <subcellularLocation>
        <location evidence="2">Nucleus</location>
    </subcellularLocation>
</comment>
<name>A0AAU9TP73_EUPED</name>
<dbReference type="PANTHER" id="PTHR22930:SF269">
    <property type="entry name" value="NUCLEASE HARBI1-LIKE PROTEIN"/>
    <property type="match status" value="1"/>
</dbReference>
<proteinExistence type="inferred from homology"/>
<keyword evidence="6" id="KW-0378">Hydrolase</keyword>
<evidence type="ECO:0000256" key="2">
    <source>
        <dbReference type="ARBA" id="ARBA00004123"/>
    </source>
</evidence>
<evidence type="ECO:0000256" key="7">
    <source>
        <dbReference type="ARBA" id="ARBA00023242"/>
    </source>
</evidence>
<organism evidence="10 11">
    <name type="scientific">Euphydryas editha</name>
    <name type="common">Edith's checkerspot</name>
    <dbReference type="NCBI Taxonomy" id="104508"/>
    <lineage>
        <taxon>Eukaryota</taxon>
        <taxon>Metazoa</taxon>
        <taxon>Ecdysozoa</taxon>
        <taxon>Arthropoda</taxon>
        <taxon>Hexapoda</taxon>
        <taxon>Insecta</taxon>
        <taxon>Pterygota</taxon>
        <taxon>Neoptera</taxon>
        <taxon>Endopterygota</taxon>
        <taxon>Lepidoptera</taxon>
        <taxon>Glossata</taxon>
        <taxon>Ditrysia</taxon>
        <taxon>Papilionoidea</taxon>
        <taxon>Nymphalidae</taxon>
        <taxon>Nymphalinae</taxon>
        <taxon>Euphydryas</taxon>
    </lineage>
</organism>
<dbReference type="GO" id="GO:0004518">
    <property type="term" value="F:nuclease activity"/>
    <property type="evidence" value="ECO:0007669"/>
    <property type="project" value="UniProtKB-KW"/>
</dbReference>